<dbReference type="PIRSF" id="PIRSF006648">
    <property type="entry name" value="DrrB"/>
    <property type="match status" value="1"/>
</dbReference>
<protein>
    <recommendedName>
        <fullName evidence="6">Transport permease protein</fullName>
    </recommendedName>
</protein>
<keyword evidence="3 6" id="KW-1133">Transmembrane helix</keyword>
<feature type="transmembrane region" description="Helical" evidence="6">
    <location>
        <begin position="83"/>
        <end position="104"/>
    </location>
</feature>
<evidence type="ECO:0000313" key="9">
    <source>
        <dbReference type="Proteomes" id="UP001141259"/>
    </source>
</evidence>
<name>A0A9X2VH98_9PSEU</name>
<dbReference type="EMBL" id="JANYMP010000002">
    <property type="protein sequence ID" value="MCS7476620.1"/>
    <property type="molecule type" value="Genomic_DNA"/>
</dbReference>
<feature type="domain" description="ABC transmembrane type-2" evidence="7">
    <location>
        <begin position="47"/>
        <end position="280"/>
    </location>
</feature>
<comment type="similarity">
    <text evidence="6">Belongs to the ABC-2 integral membrane protein family.</text>
</comment>
<keyword evidence="5" id="KW-0046">Antibiotic resistance</keyword>
<sequence>MSLTLPPITPAPMPRAPRSVLQRLRWLISDSWNVASRDLIHWIRQPVRLFSSVMYPVVSILIFGYVFGNAVMVVGGWNYREFLMPGLFGQSIVLGVGVTLVAIAEDTNRGVNNRFRTMPMSRAGYLAGRSIADLLNSTLDIVVLMLCGVAVGWTWHLGFGNVLIAFGLLMLLRVAMIWLGIFLGLIIKPENTSVVWTVLLPLTMFSDTFVSPQMMPEWLGTISEWNPLSATVGAIRELFGNPGWPGDSWVSTHPMVMAVVWPLAIIAVFWPLSVRRYRSMS</sequence>
<keyword evidence="6" id="KW-0813">Transport</keyword>
<keyword evidence="2 6" id="KW-0812">Transmembrane</keyword>
<dbReference type="Pfam" id="PF01061">
    <property type="entry name" value="ABC2_membrane"/>
    <property type="match status" value="1"/>
</dbReference>
<dbReference type="InterPro" id="IPR051784">
    <property type="entry name" value="Nod_factor_ABC_transporter"/>
</dbReference>
<feature type="transmembrane region" description="Helical" evidence="6">
    <location>
        <begin position="255"/>
        <end position="274"/>
    </location>
</feature>
<dbReference type="GO" id="GO:0046677">
    <property type="term" value="P:response to antibiotic"/>
    <property type="evidence" value="ECO:0007669"/>
    <property type="project" value="UniProtKB-KW"/>
</dbReference>
<evidence type="ECO:0000256" key="2">
    <source>
        <dbReference type="ARBA" id="ARBA00022692"/>
    </source>
</evidence>
<comment type="caution">
    <text evidence="8">The sequence shown here is derived from an EMBL/GenBank/DDBJ whole genome shotgun (WGS) entry which is preliminary data.</text>
</comment>
<dbReference type="InterPro" id="IPR047817">
    <property type="entry name" value="ABC2_TM_bact-type"/>
</dbReference>
<evidence type="ECO:0000256" key="4">
    <source>
        <dbReference type="ARBA" id="ARBA00023136"/>
    </source>
</evidence>
<dbReference type="PROSITE" id="PS51012">
    <property type="entry name" value="ABC_TM2"/>
    <property type="match status" value="1"/>
</dbReference>
<evidence type="ECO:0000256" key="1">
    <source>
        <dbReference type="ARBA" id="ARBA00004141"/>
    </source>
</evidence>
<dbReference type="GO" id="GO:0043190">
    <property type="term" value="C:ATP-binding cassette (ABC) transporter complex"/>
    <property type="evidence" value="ECO:0007669"/>
    <property type="project" value="InterPro"/>
</dbReference>
<keyword evidence="6" id="KW-1003">Cell membrane</keyword>
<feature type="transmembrane region" description="Helical" evidence="6">
    <location>
        <begin position="163"/>
        <end position="187"/>
    </location>
</feature>
<dbReference type="PANTHER" id="PTHR43229">
    <property type="entry name" value="NODULATION PROTEIN J"/>
    <property type="match status" value="1"/>
</dbReference>
<proteinExistence type="inferred from homology"/>
<comment type="subcellular location">
    <subcellularLocation>
        <location evidence="6">Cell membrane</location>
        <topology evidence="6">Multi-pass membrane protein</topology>
    </subcellularLocation>
    <subcellularLocation>
        <location evidence="1">Membrane</location>
        <topology evidence="1">Multi-pass membrane protein</topology>
    </subcellularLocation>
</comment>
<evidence type="ECO:0000313" key="8">
    <source>
        <dbReference type="EMBL" id="MCS7476620.1"/>
    </source>
</evidence>
<evidence type="ECO:0000256" key="5">
    <source>
        <dbReference type="ARBA" id="ARBA00023251"/>
    </source>
</evidence>
<dbReference type="RefSeq" id="WP_259622104.1">
    <property type="nucleotide sequence ID" value="NZ_JANYMP010000002.1"/>
</dbReference>
<keyword evidence="4 6" id="KW-0472">Membrane</keyword>
<dbReference type="Proteomes" id="UP001141259">
    <property type="component" value="Unassembled WGS sequence"/>
</dbReference>
<evidence type="ECO:0000259" key="7">
    <source>
        <dbReference type="PROSITE" id="PS51012"/>
    </source>
</evidence>
<dbReference type="GO" id="GO:0140359">
    <property type="term" value="F:ABC-type transporter activity"/>
    <property type="evidence" value="ECO:0007669"/>
    <property type="project" value="InterPro"/>
</dbReference>
<evidence type="ECO:0000256" key="3">
    <source>
        <dbReference type="ARBA" id="ARBA00022989"/>
    </source>
</evidence>
<feature type="transmembrane region" description="Helical" evidence="6">
    <location>
        <begin position="53"/>
        <end position="77"/>
    </location>
</feature>
<dbReference type="PANTHER" id="PTHR43229:SF2">
    <property type="entry name" value="NODULATION PROTEIN J"/>
    <property type="match status" value="1"/>
</dbReference>
<reference evidence="8" key="1">
    <citation type="submission" date="2022-08" db="EMBL/GenBank/DDBJ databases">
        <authorList>
            <person name="Tistechok S."/>
            <person name="Samborskyy M."/>
            <person name="Roman I."/>
        </authorList>
    </citation>
    <scope>NUCLEOTIDE SEQUENCE</scope>
    <source>
        <strain evidence="8">DSM 103496</strain>
    </source>
</reference>
<accession>A0A9X2VH98</accession>
<evidence type="ECO:0000256" key="6">
    <source>
        <dbReference type="RuleBase" id="RU361157"/>
    </source>
</evidence>
<dbReference type="InterPro" id="IPR000412">
    <property type="entry name" value="ABC_2_transport"/>
</dbReference>
<gene>
    <name evidence="8" type="ORF">NZH93_07130</name>
</gene>
<comment type="caution">
    <text evidence="6">Lacks conserved residue(s) required for the propagation of feature annotation.</text>
</comment>
<organism evidence="8 9">
    <name type="scientific">Umezawaea endophytica</name>
    <dbReference type="NCBI Taxonomy" id="1654476"/>
    <lineage>
        <taxon>Bacteria</taxon>
        <taxon>Bacillati</taxon>
        <taxon>Actinomycetota</taxon>
        <taxon>Actinomycetes</taxon>
        <taxon>Pseudonocardiales</taxon>
        <taxon>Pseudonocardiaceae</taxon>
        <taxon>Umezawaea</taxon>
    </lineage>
</organism>
<keyword evidence="9" id="KW-1185">Reference proteome</keyword>
<dbReference type="AlphaFoldDB" id="A0A9X2VH98"/>
<dbReference type="InterPro" id="IPR013525">
    <property type="entry name" value="ABC2_TM"/>
</dbReference>